<proteinExistence type="predicted"/>
<organism evidence="1 2">
    <name type="scientific">Salinibacillus kushneri</name>
    <dbReference type="NCBI Taxonomy" id="237682"/>
    <lineage>
        <taxon>Bacteria</taxon>
        <taxon>Bacillati</taxon>
        <taxon>Bacillota</taxon>
        <taxon>Bacilli</taxon>
        <taxon>Bacillales</taxon>
        <taxon>Bacillaceae</taxon>
        <taxon>Salinibacillus</taxon>
    </lineage>
</organism>
<dbReference type="RefSeq" id="WP_177167240.1">
    <property type="nucleotide sequence ID" value="NZ_FOHJ01000004.1"/>
</dbReference>
<keyword evidence="2" id="KW-1185">Reference proteome</keyword>
<dbReference type="STRING" id="237682.SAMN05421676_104275"/>
<dbReference type="AlphaFoldDB" id="A0A1I0E2G2"/>
<accession>A0A1I0E2G2</accession>
<dbReference type="SUPFAM" id="SSF52833">
    <property type="entry name" value="Thioredoxin-like"/>
    <property type="match status" value="1"/>
</dbReference>
<dbReference type="Pfam" id="PF04134">
    <property type="entry name" value="DCC1-like"/>
    <property type="match status" value="1"/>
</dbReference>
<name>A0A1I0E2G2_9BACI</name>
<dbReference type="InterPro" id="IPR036249">
    <property type="entry name" value="Thioredoxin-like_sf"/>
</dbReference>
<protein>
    <submittedName>
        <fullName evidence="1">Predicted thiol-disulfide oxidoreductase YuxK, DCC family</fullName>
    </submittedName>
</protein>
<dbReference type="InterPro" id="IPR007263">
    <property type="entry name" value="DCC1-like"/>
</dbReference>
<dbReference type="Proteomes" id="UP000199095">
    <property type="component" value="Unassembled WGS sequence"/>
</dbReference>
<dbReference type="GO" id="GO:0015035">
    <property type="term" value="F:protein-disulfide reductase activity"/>
    <property type="evidence" value="ECO:0007669"/>
    <property type="project" value="InterPro"/>
</dbReference>
<reference evidence="2" key="1">
    <citation type="submission" date="2016-10" db="EMBL/GenBank/DDBJ databases">
        <authorList>
            <person name="Varghese N."/>
            <person name="Submissions S."/>
        </authorList>
    </citation>
    <scope>NUCLEOTIDE SEQUENCE [LARGE SCALE GENOMIC DNA]</scope>
    <source>
        <strain evidence="2">CGMCC 1.3566</strain>
    </source>
</reference>
<sequence length="134" mass="15630">MQKVHQDLIVFYDGWCPICLKAKTKIEKNDKQHQIKLLSIRDPVIYKHYDLSGKNVEERIYSVRKSDGKAFSGIHTILEIAKRLPKYKIFVPLLYMSIVLGLGQKVYDYIASKREIVPVGKCKDETCTIHYKEE</sequence>
<dbReference type="EMBL" id="FOHJ01000004">
    <property type="protein sequence ID" value="SET39271.1"/>
    <property type="molecule type" value="Genomic_DNA"/>
</dbReference>
<gene>
    <name evidence="1" type="ORF">SAMN05421676_104275</name>
</gene>
<evidence type="ECO:0000313" key="2">
    <source>
        <dbReference type="Proteomes" id="UP000199095"/>
    </source>
</evidence>
<evidence type="ECO:0000313" key="1">
    <source>
        <dbReference type="EMBL" id="SET39271.1"/>
    </source>
</evidence>